<reference evidence="5" key="1">
    <citation type="submission" date="2021-04" db="EMBL/GenBank/DDBJ databases">
        <title>Complete genome sequence for Sulfitobacter sp. strain JK7-1.</title>
        <authorList>
            <person name="Park S.-J."/>
        </authorList>
    </citation>
    <scope>NUCLEOTIDE SEQUENCE</scope>
    <source>
        <strain evidence="5">JK7-1</strain>
    </source>
</reference>
<evidence type="ECO:0000256" key="1">
    <source>
        <dbReference type="ARBA" id="ARBA00022722"/>
    </source>
</evidence>
<dbReference type="InterPro" id="IPR050535">
    <property type="entry name" value="DNA_Repair-Maintenance_Comp"/>
</dbReference>
<protein>
    <submittedName>
        <fullName evidence="5">DNA repair exonuclease</fullName>
    </submittedName>
</protein>
<name>A0A975JEZ6_9RHOB</name>
<proteinExistence type="predicted"/>
<keyword evidence="3 5" id="KW-0269">Exonuclease</keyword>
<dbReference type="InterPro" id="IPR004843">
    <property type="entry name" value="Calcineurin-like_PHP"/>
</dbReference>
<evidence type="ECO:0000313" key="5">
    <source>
        <dbReference type="EMBL" id="QUJ77228.1"/>
    </source>
</evidence>
<keyword evidence="1" id="KW-0540">Nuclease</keyword>
<evidence type="ECO:0000256" key="2">
    <source>
        <dbReference type="ARBA" id="ARBA00022801"/>
    </source>
</evidence>
<dbReference type="PIRSF" id="PIRSF033093">
    <property type="entry name" value="UCP_ML1119"/>
    <property type="match status" value="1"/>
</dbReference>
<dbReference type="RefSeq" id="WP_212705423.1">
    <property type="nucleotide sequence ID" value="NZ_CP073581.1"/>
</dbReference>
<evidence type="ECO:0000259" key="4">
    <source>
        <dbReference type="Pfam" id="PF00149"/>
    </source>
</evidence>
<feature type="domain" description="Calcineurin-like phosphoesterase" evidence="4">
    <location>
        <begin position="2"/>
        <end position="98"/>
    </location>
</feature>
<gene>
    <name evidence="5" type="ORF">KDD17_04205</name>
</gene>
<dbReference type="InterPro" id="IPR014577">
    <property type="entry name" value="UCP033093_metalloPase"/>
</dbReference>
<dbReference type="InterPro" id="IPR041796">
    <property type="entry name" value="Mre11_N"/>
</dbReference>
<dbReference type="Proteomes" id="UP000683291">
    <property type="component" value="Chromosome 1"/>
</dbReference>
<dbReference type="Gene3D" id="3.60.21.10">
    <property type="match status" value="1"/>
</dbReference>
<dbReference type="SUPFAM" id="SSF56300">
    <property type="entry name" value="Metallo-dependent phosphatases"/>
    <property type="match status" value="1"/>
</dbReference>
<dbReference type="Pfam" id="PF00149">
    <property type="entry name" value="Metallophos"/>
    <property type="match status" value="1"/>
</dbReference>
<dbReference type="PANTHER" id="PTHR30337">
    <property type="entry name" value="COMPONENT OF ATP-DEPENDENT DSDNA EXONUCLEASE"/>
    <property type="match status" value="1"/>
</dbReference>
<accession>A0A975JEZ6</accession>
<sequence>MFRFLHSSDLHLGKPFGGFDDDARGRLRAAREDVFGRLAQAARDGGAGVVLLAGDTFDQETPTPRILRHARNAMAQNADITWVLMPGNHDSLAATVLWSTLAQDRPDNLILATDPSPIALGAATVLPAPCTVRSPGRDLTETMDQPTPEGQIRVGLGHGGITDFAALGQAAPEGPRGVIAPDRAARAGLDYLGLGDWHGQIRIDARSWYSGTPEPDSFKHDVQGQALLVEIAAPGAAPRVAPVATGALHWHASLLSLTPGEDVPALIETMLPPRDRRHGTLLRLRAEGRLSVGERRALARALDASSPDFLSADVDLDGLTTLHSDADIEALDPTGGALRQAAQSLGAQAVDPDLSRGDREEARHALDLLHALAAEVAP</sequence>
<dbReference type="EMBL" id="CP073581">
    <property type="protein sequence ID" value="QUJ77228.1"/>
    <property type="molecule type" value="Genomic_DNA"/>
</dbReference>
<keyword evidence="6" id="KW-1185">Reference proteome</keyword>
<dbReference type="InterPro" id="IPR029052">
    <property type="entry name" value="Metallo-depent_PP-like"/>
</dbReference>
<organism evidence="5 6">
    <name type="scientific">Sulfitobacter albidus</name>
    <dbReference type="NCBI Taxonomy" id="2829501"/>
    <lineage>
        <taxon>Bacteria</taxon>
        <taxon>Pseudomonadati</taxon>
        <taxon>Pseudomonadota</taxon>
        <taxon>Alphaproteobacteria</taxon>
        <taxon>Rhodobacterales</taxon>
        <taxon>Roseobacteraceae</taxon>
        <taxon>Sulfitobacter</taxon>
    </lineage>
</organism>
<dbReference type="KEGG" id="sual:KDD17_04205"/>
<keyword evidence="2" id="KW-0378">Hydrolase</keyword>
<evidence type="ECO:0000313" key="6">
    <source>
        <dbReference type="Proteomes" id="UP000683291"/>
    </source>
</evidence>
<dbReference type="CDD" id="cd00840">
    <property type="entry name" value="MPP_Mre11_N"/>
    <property type="match status" value="1"/>
</dbReference>
<dbReference type="AlphaFoldDB" id="A0A975JEZ6"/>
<evidence type="ECO:0000256" key="3">
    <source>
        <dbReference type="ARBA" id="ARBA00022839"/>
    </source>
</evidence>
<dbReference type="GO" id="GO:0004527">
    <property type="term" value="F:exonuclease activity"/>
    <property type="evidence" value="ECO:0007669"/>
    <property type="project" value="UniProtKB-KW"/>
</dbReference>
<dbReference type="PANTHER" id="PTHR30337:SF0">
    <property type="entry name" value="NUCLEASE SBCCD SUBUNIT D"/>
    <property type="match status" value="1"/>
</dbReference>